<proteinExistence type="predicted"/>
<reference evidence="2" key="1">
    <citation type="submission" date="2022-11" db="UniProtKB">
        <authorList>
            <consortium name="WormBaseParasite"/>
        </authorList>
    </citation>
    <scope>IDENTIFICATION</scope>
</reference>
<protein>
    <submittedName>
        <fullName evidence="2">Uncharacterized protein</fullName>
    </submittedName>
</protein>
<name>A0A914R5X3_9BILA</name>
<keyword evidence="1" id="KW-1185">Reference proteome</keyword>
<evidence type="ECO:0000313" key="2">
    <source>
        <dbReference type="WBParaSite" id="PDA_v2.g6832.t1"/>
    </source>
</evidence>
<evidence type="ECO:0000313" key="1">
    <source>
        <dbReference type="Proteomes" id="UP000887578"/>
    </source>
</evidence>
<dbReference type="WBParaSite" id="PDA_v2.g6832.t1">
    <property type="protein sequence ID" value="PDA_v2.g6832.t1"/>
    <property type="gene ID" value="PDA_v2.g6832"/>
</dbReference>
<accession>A0A914R5X3</accession>
<sequence>MLIEGVNSKKLDISSEEKNPAKKIRIEQPMESVEDKNLYMNDWVADDEIIDYEFSAFPQQQCSLPAQRFYYEEPHGCNSKSVPLTNSIPFPQQQQQQPHEQHYYNDLINPVGYQNDFSYQMPTNSQPGNNVDGSMIEKIVIQDSFGNF</sequence>
<organism evidence="1 2">
    <name type="scientific">Panagrolaimus davidi</name>
    <dbReference type="NCBI Taxonomy" id="227884"/>
    <lineage>
        <taxon>Eukaryota</taxon>
        <taxon>Metazoa</taxon>
        <taxon>Ecdysozoa</taxon>
        <taxon>Nematoda</taxon>
        <taxon>Chromadorea</taxon>
        <taxon>Rhabditida</taxon>
        <taxon>Tylenchina</taxon>
        <taxon>Panagrolaimomorpha</taxon>
        <taxon>Panagrolaimoidea</taxon>
        <taxon>Panagrolaimidae</taxon>
        <taxon>Panagrolaimus</taxon>
    </lineage>
</organism>
<dbReference type="AlphaFoldDB" id="A0A914R5X3"/>
<dbReference type="Proteomes" id="UP000887578">
    <property type="component" value="Unplaced"/>
</dbReference>